<comment type="caution">
    <text evidence="6">The sequence shown here is derived from an EMBL/GenBank/DDBJ whole genome shotgun (WGS) entry which is preliminary data.</text>
</comment>
<dbReference type="Pfam" id="PF00550">
    <property type="entry name" value="PP-binding"/>
    <property type="match status" value="1"/>
</dbReference>
<evidence type="ECO:0000256" key="1">
    <source>
        <dbReference type="ARBA" id="ARBA00001957"/>
    </source>
</evidence>
<dbReference type="GO" id="GO:0003824">
    <property type="term" value="F:catalytic activity"/>
    <property type="evidence" value="ECO:0007669"/>
    <property type="project" value="InterPro"/>
</dbReference>
<dbReference type="GO" id="GO:0043041">
    <property type="term" value="P:amino acid activation for nonribosomal peptide biosynthetic process"/>
    <property type="evidence" value="ECO:0007669"/>
    <property type="project" value="TreeGrafter"/>
</dbReference>
<dbReference type="InterPro" id="IPR023213">
    <property type="entry name" value="CAT-like_dom_sf"/>
</dbReference>
<organism evidence="6 7">
    <name type="scientific">Actinomadura rubrobrunea</name>
    <dbReference type="NCBI Taxonomy" id="115335"/>
    <lineage>
        <taxon>Bacteria</taxon>
        <taxon>Bacillati</taxon>
        <taxon>Actinomycetota</taxon>
        <taxon>Actinomycetes</taxon>
        <taxon>Streptosporangiales</taxon>
        <taxon>Thermomonosporaceae</taxon>
        <taxon>Actinomadura</taxon>
    </lineage>
</organism>
<dbReference type="InterPro" id="IPR036736">
    <property type="entry name" value="ACP-like_sf"/>
</dbReference>
<dbReference type="GO" id="GO:0031177">
    <property type="term" value="F:phosphopantetheine binding"/>
    <property type="evidence" value="ECO:0007669"/>
    <property type="project" value="InterPro"/>
</dbReference>
<feature type="compositionally biased region" description="Basic and acidic residues" evidence="4">
    <location>
        <begin position="1104"/>
        <end position="1113"/>
    </location>
</feature>
<dbReference type="InterPro" id="IPR000873">
    <property type="entry name" value="AMP-dep_synth/lig_dom"/>
</dbReference>
<dbReference type="GO" id="GO:0072330">
    <property type="term" value="P:monocarboxylic acid biosynthetic process"/>
    <property type="evidence" value="ECO:0007669"/>
    <property type="project" value="UniProtKB-ARBA"/>
</dbReference>
<dbReference type="Gene3D" id="3.30.559.30">
    <property type="entry name" value="Nonribosomal peptide synthetase, condensation domain"/>
    <property type="match status" value="1"/>
</dbReference>
<dbReference type="InterPro" id="IPR010071">
    <property type="entry name" value="AA_adenyl_dom"/>
</dbReference>
<keyword evidence="3" id="KW-0597">Phosphoprotein</keyword>
<evidence type="ECO:0000313" key="6">
    <source>
        <dbReference type="EMBL" id="GLW63696.1"/>
    </source>
</evidence>
<dbReference type="CDD" id="cd19531">
    <property type="entry name" value="LCL_NRPS-like"/>
    <property type="match status" value="1"/>
</dbReference>
<dbReference type="FunFam" id="3.40.50.980:FF:000002">
    <property type="entry name" value="Enterobactin synthetase component F"/>
    <property type="match status" value="1"/>
</dbReference>
<dbReference type="AlphaFoldDB" id="A0A9W6PVD7"/>
<feature type="region of interest" description="Disordered" evidence="4">
    <location>
        <begin position="1069"/>
        <end position="1113"/>
    </location>
</feature>
<dbReference type="Gene3D" id="3.30.300.30">
    <property type="match status" value="1"/>
</dbReference>
<sequence>MTDLSERLAALSPEKRALFEKLLREQTGRAENTFPLSVAQQGIWFLEQLRPGNPAYVVPAAAHIRGPLDTRVLRDAVNEIVRRHESLRTVFRVRDGRPEQVVLPEQTIDLPEVDLRDDPPRGADLGRRVADELREPFDLAAGPLLRVKLLRLGAQEWVLGVVMHHLISDGWSVGVLLSELSALYQAFSEGRPSPLPALRIQYGDFATWQQRRSREDELREDLAYWREHLSGAPPHLALPTDRPRPAVQGFNGGSVPVELPASLMRELAALGREHGATTYMVLLAVLQVLLHRYSGQDDVVVGVPTANRERAELEPLIGFFVNTLPVRTDLSGDPPFTEVLARVRDACLGLYAHQGVPFEKIVEELRPSRDLSRPPIFQVCLSYQSDPLPRFAMADLELRRLPLRAEGARFDLELQAFDDDGALTGWFEYDRDLFEESTIARLAGHLRRLAEQAAARPRTPIGEFELLDDAERRRLLVEANATERQWPDEDGWIHQCVERQARRTPDATAVVFEGRALSYAELNAGANRLARRLRRLGVGRDVLVGVCMERSLELVTSLLAVLKAGGAYVPLDPGYPQARLEYMLKDANAPVLLTQRRLAERLPEVDAEVLCLDEPHPEIDAEPGDDLDVEIDGEDLAYVIYTSGSTGAPKGVMNVHAAIRNRLLWMQDAYRLGADDRVLQKTPFSFDVSVWEFFWPLMTGATLVVARPDGHRDGRYLVETIRDQGITTVHFVPSMLQVFLKEPGVEECTGLRRVICSGEALTPDLQRRFFARSKAELHNLYGPTEAAIDVTAWACERDGDERTVPIGFPIANTQIYVLDERLRPVPVGVPGELHIGGRNLARGYLGKPELTAEKFIDHPFDDTPGARLYKTGDLARFRDDGAIEYLGRLDHQVKVRGLRIELGEIEFALTRHDRVREAVVVAREHGAGDTRLVAYLTADERPRTDELAAHLRERLPEYMVPSAFVVLPQFPLTPNGKIDRAALPEPEPDRDRVRAPFVAPRDDLERSIAALWCELLGVDRVGAHDNFFDLGGHSLLMAELRTRLAAQLSREVSMVELFQHPTVGALAEYLEGGPGASRDRATLGARDRAERRRQSLNRRRRAEARRGRPRNDR</sequence>
<dbReference type="PROSITE" id="PS00012">
    <property type="entry name" value="PHOSPHOPANTETHEINE"/>
    <property type="match status" value="1"/>
</dbReference>
<dbReference type="Proteomes" id="UP001165124">
    <property type="component" value="Unassembled WGS sequence"/>
</dbReference>
<dbReference type="NCBIfam" id="TIGR01733">
    <property type="entry name" value="AA-adenyl-dom"/>
    <property type="match status" value="1"/>
</dbReference>
<dbReference type="InterPro" id="IPR006162">
    <property type="entry name" value="Ppantetheine_attach_site"/>
</dbReference>
<dbReference type="GO" id="GO:0044550">
    <property type="term" value="P:secondary metabolite biosynthetic process"/>
    <property type="evidence" value="ECO:0007669"/>
    <property type="project" value="UniProtKB-ARBA"/>
</dbReference>
<dbReference type="InterPro" id="IPR020806">
    <property type="entry name" value="PKS_PP-bd"/>
</dbReference>
<keyword evidence="2" id="KW-0596">Phosphopantetheine</keyword>
<dbReference type="InterPro" id="IPR001242">
    <property type="entry name" value="Condensation_dom"/>
</dbReference>
<dbReference type="FunFam" id="3.30.559.10:FF:000012">
    <property type="entry name" value="Non-ribosomal peptide synthetase"/>
    <property type="match status" value="1"/>
</dbReference>
<dbReference type="Pfam" id="PF13193">
    <property type="entry name" value="AMP-binding_C"/>
    <property type="match status" value="1"/>
</dbReference>
<dbReference type="GO" id="GO:0008610">
    <property type="term" value="P:lipid biosynthetic process"/>
    <property type="evidence" value="ECO:0007669"/>
    <property type="project" value="UniProtKB-ARBA"/>
</dbReference>
<dbReference type="Pfam" id="PF00668">
    <property type="entry name" value="Condensation"/>
    <property type="match status" value="1"/>
</dbReference>
<evidence type="ECO:0000313" key="7">
    <source>
        <dbReference type="Proteomes" id="UP001165124"/>
    </source>
</evidence>
<gene>
    <name evidence="6" type="ORF">Arub01_19400</name>
</gene>
<dbReference type="FunFam" id="3.40.50.980:FF:000001">
    <property type="entry name" value="Non-ribosomal peptide synthetase"/>
    <property type="match status" value="1"/>
</dbReference>
<keyword evidence="7" id="KW-1185">Reference proteome</keyword>
<dbReference type="InterPro" id="IPR009081">
    <property type="entry name" value="PP-bd_ACP"/>
</dbReference>
<evidence type="ECO:0000259" key="5">
    <source>
        <dbReference type="PROSITE" id="PS50075"/>
    </source>
</evidence>
<dbReference type="Pfam" id="PF00501">
    <property type="entry name" value="AMP-binding"/>
    <property type="match status" value="1"/>
</dbReference>
<dbReference type="SUPFAM" id="SSF47336">
    <property type="entry name" value="ACP-like"/>
    <property type="match status" value="1"/>
</dbReference>
<dbReference type="RefSeq" id="WP_067914066.1">
    <property type="nucleotide sequence ID" value="NZ_BSRZ01000003.1"/>
</dbReference>
<protein>
    <recommendedName>
        <fullName evidence="5">Carrier domain-containing protein</fullName>
    </recommendedName>
</protein>
<evidence type="ECO:0000256" key="2">
    <source>
        <dbReference type="ARBA" id="ARBA00022450"/>
    </source>
</evidence>
<evidence type="ECO:0000256" key="4">
    <source>
        <dbReference type="SAM" id="MobiDB-lite"/>
    </source>
</evidence>
<dbReference type="Gene3D" id="1.10.1200.10">
    <property type="entry name" value="ACP-like"/>
    <property type="match status" value="1"/>
</dbReference>
<dbReference type="PROSITE" id="PS00455">
    <property type="entry name" value="AMP_BINDING"/>
    <property type="match status" value="1"/>
</dbReference>
<dbReference type="FunFam" id="3.40.50.12780:FF:000012">
    <property type="entry name" value="Non-ribosomal peptide synthetase"/>
    <property type="match status" value="1"/>
</dbReference>
<dbReference type="PROSITE" id="PS50075">
    <property type="entry name" value="CARRIER"/>
    <property type="match status" value="1"/>
</dbReference>
<feature type="compositionally biased region" description="Basic residues" evidence="4">
    <location>
        <begin position="1094"/>
        <end position="1103"/>
    </location>
</feature>
<dbReference type="SUPFAM" id="SSF52777">
    <property type="entry name" value="CoA-dependent acyltransferases"/>
    <property type="match status" value="2"/>
</dbReference>
<dbReference type="FunFam" id="2.30.38.10:FF:000001">
    <property type="entry name" value="Non-ribosomal peptide synthetase PvdI"/>
    <property type="match status" value="1"/>
</dbReference>
<feature type="compositionally biased region" description="Basic and acidic residues" evidence="4">
    <location>
        <begin position="1077"/>
        <end position="1093"/>
    </location>
</feature>
<reference evidence="6" key="1">
    <citation type="submission" date="2023-02" db="EMBL/GenBank/DDBJ databases">
        <title>Actinomadura rubrobrunea NBRC 14622.</title>
        <authorList>
            <person name="Ichikawa N."/>
            <person name="Sato H."/>
            <person name="Tonouchi N."/>
        </authorList>
    </citation>
    <scope>NUCLEOTIDE SEQUENCE</scope>
    <source>
        <strain evidence="6">NBRC 14622</strain>
    </source>
</reference>
<accession>A0A9W6PVD7</accession>
<dbReference type="CDD" id="cd17646">
    <property type="entry name" value="A_NRPS_AB3403-like"/>
    <property type="match status" value="1"/>
</dbReference>
<dbReference type="InterPro" id="IPR025110">
    <property type="entry name" value="AMP-bd_C"/>
</dbReference>
<dbReference type="Gene3D" id="3.40.50.980">
    <property type="match status" value="2"/>
</dbReference>
<feature type="domain" description="Carrier" evidence="5">
    <location>
        <begin position="999"/>
        <end position="1074"/>
    </location>
</feature>
<dbReference type="FunFam" id="1.10.1200.10:FF:000016">
    <property type="entry name" value="Non-ribosomal peptide synthase"/>
    <property type="match status" value="1"/>
</dbReference>
<dbReference type="PANTHER" id="PTHR45527">
    <property type="entry name" value="NONRIBOSOMAL PEPTIDE SYNTHETASE"/>
    <property type="match status" value="1"/>
</dbReference>
<proteinExistence type="predicted"/>
<comment type="cofactor">
    <cofactor evidence="1">
        <name>pantetheine 4'-phosphate</name>
        <dbReference type="ChEBI" id="CHEBI:47942"/>
    </cofactor>
</comment>
<dbReference type="InterPro" id="IPR045851">
    <property type="entry name" value="AMP-bd_C_sf"/>
</dbReference>
<dbReference type="Gene3D" id="3.30.559.10">
    <property type="entry name" value="Chloramphenicol acetyltransferase-like domain"/>
    <property type="match status" value="1"/>
</dbReference>
<dbReference type="PANTHER" id="PTHR45527:SF1">
    <property type="entry name" value="FATTY ACID SYNTHASE"/>
    <property type="match status" value="1"/>
</dbReference>
<evidence type="ECO:0000256" key="3">
    <source>
        <dbReference type="ARBA" id="ARBA00022553"/>
    </source>
</evidence>
<dbReference type="GO" id="GO:0005829">
    <property type="term" value="C:cytosol"/>
    <property type="evidence" value="ECO:0007669"/>
    <property type="project" value="TreeGrafter"/>
</dbReference>
<dbReference type="EMBL" id="BSRZ01000003">
    <property type="protein sequence ID" value="GLW63696.1"/>
    <property type="molecule type" value="Genomic_DNA"/>
</dbReference>
<dbReference type="SMART" id="SM00823">
    <property type="entry name" value="PKS_PP"/>
    <property type="match status" value="1"/>
</dbReference>
<dbReference type="SUPFAM" id="SSF56801">
    <property type="entry name" value="Acetyl-CoA synthetase-like"/>
    <property type="match status" value="1"/>
</dbReference>
<dbReference type="InterPro" id="IPR020845">
    <property type="entry name" value="AMP-binding_CS"/>
</dbReference>
<dbReference type="FunFam" id="3.30.300.30:FF:000010">
    <property type="entry name" value="Enterobactin synthetase component F"/>
    <property type="match status" value="1"/>
</dbReference>
<dbReference type="Gene3D" id="2.30.38.10">
    <property type="entry name" value="Luciferase, Domain 3"/>
    <property type="match status" value="1"/>
</dbReference>
<name>A0A9W6PVD7_9ACTN</name>